<dbReference type="AlphaFoldDB" id="A0A381XYK9"/>
<evidence type="ECO:0000313" key="1">
    <source>
        <dbReference type="EMBL" id="SVA69848.1"/>
    </source>
</evidence>
<feature type="non-terminal residue" evidence="1">
    <location>
        <position position="1"/>
    </location>
</feature>
<name>A0A381XYK9_9ZZZZ</name>
<gene>
    <name evidence="1" type="ORF">METZ01_LOCUS122702</name>
</gene>
<dbReference type="EMBL" id="UINC01016850">
    <property type="protein sequence ID" value="SVA69848.1"/>
    <property type="molecule type" value="Genomic_DNA"/>
</dbReference>
<proteinExistence type="predicted"/>
<accession>A0A381XYK9</accession>
<dbReference type="SUPFAM" id="SSF48403">
    <property type="entry name" value="Ankyrin repeat"/>
    <property type="match status" value="1"/>
</dbReference>
<dbReference type="InterPro" id="IPR036770">
    <property type="entry name" value="Ankyrin_rpt-contain_sf"/>
</dbReference>
<reference evidence="1" key="1">
    <citation type="submission" date="2018-05" db="EMBL/GenBank/DDBJ databases">
        <authorList>
            <person name="Lanie J.A."/>
            <person name="Ng W.-L."/>
            <person name="Kazmierczak K.M."/>
            <person name="Andrzejewski T.M."/>
            <person name="Davidsen T.M."/>
            <person name="Wayne K.J."/>
            <person name="Tettelin H."/>
            <person name="Glass J.I."/>
            <person name="Rusch D."/>
            <person name="Podicherti R."/>
            <person name="Tsui H.-C.T."/>
            <person name="Winkler M.E."/>
        </authorList>
    </citation>
    <scope>NUCLEOTIDE SEQUENCE</scope>
</reference>
<dbReference type="Gene3D" id="1.25.40.20">
    <property type="entry name" value="Ankyrin repeat-containing domain"/>
    <property type="match status" value="1"/>
</dbReference>
<protein>
    <submittedName>
        <fullName evidence="1">Uncharacterized protein</fullName>
    </submittedName>
</protein>
<sequence length="62" mass="6456">VHLFWHSSSDFGSPIDCADVNTKSKNGNTALDKAVGEGLADITDLLRKQGGKTGAGLKVEGK</sequence>
<organism evidence="1">
    <name type="scientific">marine metagenome</name>
    <dbReference type="NCBI Taxonomy" id="408172"/>
    <lineage>
        <taxon>unclassified sequences</taxon>
        <taxon>metagenomes</taxon>
        <taxon>ecological metagenomes</taxon>
    </lineage>
</organism>